<sequence>MPHLCLHTIGLLAAAIWPAFALPATSLPDGAVDPSRLQVRAGQNQPVRMQGYNVNFQQSSRKILVKSFDHKATPTLTTTLTLSGHPTAFTIEPSDTAIVAATFTGPGSEIFACYPSVTTQQGAKYTDCFDDTITFFGGGGAHTASTRSDSTDHTQSTTSKGTDTAAHTSHTSPNRHSTSTTHTSGGDVLSFGSITATANPAGFNIGTATLTPGGHVTVGTDTVSLGQGGTVFVDGSPVSHHTTTKPNPGSTSSSTSSGQWITLSDASITGLYGIQTLPGLESVTAPTTINTEYVISGTHTTTGPVYVASGGIVLEHWPPSGNGPEIGSGIHLSNPIRPNIEKPSLKCPSLLKWLCGSHSTSPSDGGSEVDPDDKPDTNPKDDPNNDNHTTKKQTTTSDQTSTTSHSSTSSTTSTTSCATSTTARDCQVKCSTAIASGASTATTDCFTIMCTTVTGCSAKPTASTTIISSSSTCTGCPNVAMGQNWIFPVLTVDTAGLEKMAASIEAEDSSIFAYYATASTPGATATTAPVPASTSTESTATSTRSSTTRDSSTSSTTHSSSLTSDSTSSTSHSTTSKHSSTSSKTSASSTSTSPSKSGAIQIYNQPCPTPETYFIYEVDPKNSEAQVGSPCDKHPFTQQVTWQGEDSTIDIGPFTAGGYKNCNFKATGWQAGALTCDDFSQVKCKSSTEAIQIDSCAKNCPIGATLDWICTWGNS</sequence>
<feature type="compositionally biased region" description="Low complexity" evidence="1">
    <location>
        <begin position="167"/>
        <end position="184"/>
    </location>
</feature>
<feature type="signal peptide" evidence="2">
    <location>
        <begin position="1"/>
        <end position="21"/>
    </location>
</feature>
<feature type="compositionally biased region" description="Low complexity" evidence="1">
    <location>
        <begin position="145"/>
        <end position="159"/>
    </location>
</feature>
<dbReference type="AlphaFoldDB" id="A0AAD6C7J6"/>
<proteinExistence type="predicted"/>
<feature type="region of interest" description="Disordered" evidence="1">
    <location>
        <begin position="358"/>
        <end position="417"/>
    </location>
</feature>
<reference evidence="3" key="1">
    <citation type="submission" date="2022-12" db="EMBL/GenBank/DDBJ databases">
        <authorList>
            <person name="Petersen C."/>
        </authorList>
    </citation>
    <scope>NUCLEOTIDE SEQUENCE</scope>
    <source>
        <strain evidence="3">IBT 16125</strain>
    </source>
</reference>
<dbReference type="EMBL" id="JAPVEA010000005">
    <property type="protein sequence ID" value="KAJ5454143.1"/>
    <property type="molecule type" value="Genomic_DNA"/>
</dbReference>
<accession>A0AAD6C7J6</accession>
<feature type="compositionally biased region" description="Low complexity" evidence="1">
    <location>
        <begin position="392"/>
        <end position="417"/>
    </location>
</feature>
<feature type="region of interest" description="Disordered" evidence="1">
    <location>
        <begin position="233"/>
        <end position="258"/>
    </location>
</feature>
<feature type="region of interest" description="Disordered" evidence="1">
    <location>
        <begin position="142"/>
        <end position="185"/>
    </location>
</feature>
<dbReference type="RefSeq" id="XP_056767099.1">
    <property type="nucleotide sequence ID" value="XM_056908481.1"/>
</dbReference>
<evidence type="ECO:0000256" key="2">
    <source>
        <dbReference type="SAM" id="SignalP"/>
    </source>
</evidence>
<dbReference type="Proteomes" id="UP001213681">
    <property type="component" value="Unassembled WGS sequence"/>
</dbReference>
<name>A0AAD6C7J6_9EURO</name>
<feature type="compositionally biased region" description="Basic and acidic residues" evidence="1">
    <location>
        <begin position="372"/>
        <end position="389"/>
    </location>
</feature>
<keyword evidence="4" id="KW-1185">Reference proteome</keyword>
<feature type="compositionally biased region" description="Low complexity" evidence="1">
    <location>
        <begin position="522"/>
        <end position="597"/>
    </location>
</feature>
<feature type="chain" id="PRO_5042242528" evidence="2">
    <location>
        <begin position="22"/>
        <end position="715"/>
    </location>
</feature>
<evidence type="ECO:0000256" key="1">
    <source>
        <dbReference type="SAM" id="MobiDB-lite"/>
    </source>
</evidence>
<evidence type="ECO:0000313" key="4">
    <source>
        <dbReference type="Proteomes" id="UP001213681"/>
    </source>
</evidence>
<gene>
    <name evidence="3" type="ORF">N7458_005099</name>
</gene>
<reference evidence="3" key="2">
    <citation type="journal article" date="2023" name="IMA Fungus">
        <title>Comparative genomic study of the Penicillium genus elucidates a diverse pangenome and 15 lateral gene transfer events.</title>
        <authorList>
            <person name="Petersen C."/>
            <person name="Sorensen T."/>
            <person name="Nielsen M.R."/>
            <person name="Sondergaard T.E."/>
            <person name="Sorensen J.L."/>
            <person name="Fitzpatrick D.A."/>
            <person name="Frisvad J.C."/>
            <person name="Nielsen K.L."/>
        </authorList>
    </citation>
    <scope>NUCLEOTIDE SEQUENCE</scope>
    <source>
        <strain evidence="3">IBT 16125</strain>
    </source>
</reference>
<organism evidence="3 4">
    <name type="scientific">Penicillium daleae</name>
    <dbReference type="NCBI Taxonomy" id="63821"/>
    <lineage>
        <taxon>Eukaryota</taxon>
        <taxon>Fungi</taxon>
        <taxon>Dikarya</taxon>
        <taxon>Ascomycota</taxon>
        <taxon>Pezizomycotina</taxon>
        <taxon>Eurotiomycetes</taxon>
        <taxon>Eurotiomycetidae</taxon>
        <taxon>Eurotiales</taxon>
        <taxon>Aspergillaceae</taxon>
        <taxon>Penicillium</taxon>
    </lineage>
</organism>
<feature type="compositionally biased region" description="Polar residues" evidence="1">
    <location>
        <begin position="239"/>
        <end position="249"/>
    </location>
</feature>
<dbReference type="GeneID" id="81598724"/>
<keyword evidence="2" id="KW-0732">Signal</keyword>
<feature type="region of interest" description="Disordered" evidence="1">
    <location>
        <begin position="522"/>
        <end position="602"/>
    </location>
</feature>
<protein>
    <submittedName>
        <fullName evidence="3">Uncharacterized protein</fullName>
    </submittedName>
</protein>
<evidence type="ECO:0000313" key="3">
    <source>
        <dbReference type="EMBL" id="KAJ5454143.1"/>
    </source>
</evidence>
<comment type="caution">
    <text evidence="3">The sequence shown here is derived from an EMBL/GenBank/DDBJ whole genome shotgun (WGS) entry which is preliminary data.</text>
</comment>